<dbReference type="EMBL" id="CP016757">
    <property type="protein sequence ID" value="ANZ45467.1"/>
    <property type="molecule type" value="Genomic_DNA"/>
</dbReference>
<protein>
    <submittedName>
        <fullName evidence="1">Uncharacterized protein</fullName>
    </submittedName>
</protein>
<accession>A0A1B2I6A1</accession>
<proteinExistence type="predicted"/>
<gene>
    <name evidence="1" type="ORF">BED41_10545</name>
</gene>
<organism evidence="1 2">
    <name type="scientific">Cloacibacillus porcorum</name>
    <dbReference type="NCBI Taxonomy" id="1197717"/>
    <lineage>
        <taxon>Bacteria</taxon>
        <taxon>Thermotogati</taxon>
        <taxon>Synergistota</taxon>
        <taxon>Synergistia</taxon>
        <taxon>Synergistales</taxon>
        <taxon>Synergistaceae</taxon>
        <taxon>Cloacibacillus</taxon>
    </lineage>
</organism>
<sequence length="68" mass="7848">MREELIPLTDFKPISNYERIKDMSLDEMAKWMWDEFECAGCAYTAGKCGGKKCLDGHKAWLEQEAKAE</sequence>
<name>A0A1B2I6A1_9BACT</name>
<reference evidence="1" key="1">
    <citation type="submission" date="2016-08" db="EMBL/GenBank/DDBJ databases">
        <title>Complete genome of Cloacibacillus porcorum.</title>
        <authorList>
            <person name="Looft T."/>
            <person name="Bayles D.O."/>
            <person name="Alt D.P."/>
        </authorList>
    </citation>
    <scope>NUCLEOTIDE SEQUENCE [LARGE SCALE GENOMIC DNA]</scope>
    <source>
        <strain evidence="1">CL-84</strain>
    </source>
</reference>
<dbReference type="RefSeq" id="WP_066745812.1">
    <property type="nucleotide sequence ID" value="NZ_CP016757.1"/>
</dbReference>
<dbReference type="GeneID" id="83058286"/>
<keyword evidence="2" id="KW-1185">Reference proteome</keyword>
<dbReference type="AlphaFoldDB" id="A0A1B2I6A1"/>
<dbReference type="KEGG" id="cpor:BED41_10545"/>
<dbReference type="OrthoDB" id="9986206at2"/>
<dbReference type="Proteomes" id="UP000093044">
    <property type="component" value="Chromosome"/>
</dbReference>
<evidence type="ECO:0000313" key="1">
    <source>
        <dbReference type="EMBL" id="ANZ45467.1"/>
    </source>
</evidence>
<evidence type="ECO:0000313" key="2">
    <source>
        <dbReference type="Proteomes" id="UP000093044"/>
    </source>
</evidence>